<organism evidence="1 2">
    <name type="scientific">Dipteronia dyeriana</name>
    <dbReference type="NCBI Taxonomy" id="168575"/>
    <lineage>
        <taxon>Eukaryota</taxon>
        <taxon>Viridiplantae</taxon>
        <taxon>Streptophyta</taxon>
        <taxon>Embryophyta</taxon>
        <taxon>Tracheophyta</taxon>
        <taxon>Spermatophyta</taxon>
        <taxon>Magnoliopsida</taxon>
        <taxon>eudicotyledons</taxon>
        <taxon>Gunneridae</taxon>
        <taxon>Pentapetalae</taxon>
        <taxon>rosids</taxon>
        <taxon>malvids</taxon>
        <taxon>Sapindales</taxon>
        <taxon>Sapindaceae</taxon>
        <taxon>Hippocastanoideae</taxon>
        <taxon>Acereae</taxon>
        <taxon>Dipteronia</taxon>
    </lineage>
</organism>
<dbReference type="PANTHER" id="PTHR33116">
    <property type="entry name" value="REVERSE TRANSCRIPTASE ZINC-BINDING DOMAIN-CONTAINING PROTEIN-RELATED-RELATED"/>
    <property type="match status" value="1"/>
</dbReference>
<accession>A0AAD9TQU9</accession>
<dbReference type="AlphaFoldDB" id="A0AAD9TQU9"/>
<gene>
    <name evidence="1" type="ORF">Ddye_028001</name>
</gene>
<dbReference type="PANTHER" id="PTHR33116:SF79">
    <property type="entry name" value="REVERSE TRANSCRIPTASE DOMAIN, ZINC FINGER, CCHC-TYPE-RELATED"/>
    <property type="match status" value="1"/>
</dbReference>
<keyword evidence="2" id="KW-1185">Reference proteome</keyword>
<dbReference type="Proteomes" id="UP001280121">
    <property type="component" value="Unassembled WGS sequence"/>
</dbReference>
<evidence type="ECO:0000313" key="1">
    <source>
        <dbReference type="EMBL" id="KAK2640206.1"/>
    </source>
</evidence>
<sequence>MMRDAIKGWTVSGSNGFALFSKAKAYKICLKKWIKANKISSLHWKEVEDKSRDIDAKPVAEGWTDSLRQEQMKLLEELWKRLRKEKQAWKQKLRINWLTEGDRNTNFFHSVANSRRRRNRIVDMSFEGITVSDPVLVKERVFKFFKKHFRKETWQRPIRVGRGRNKESSHWAAAFRCKTASLPISYLGFLLRGGQVLKNFWNPLVAKIEQRLATWKRKLLSRGGRLVQIKAVISSIPTYFLSVFKMPVGVAQRIETMRRSFLWVMWLLREDSCCEMG</sequence>
<protein>
    <submittedName>
        <fullName evidence="1">Uncharacterized protein</fullName>
    </submittedName>
</protein>
<comment type="caution">
    <text evidence="1">The sequence shown here is derived from an EMBL/GenBank/DDBJ whole genome shotgun (WGS) entry which is preliminary data.</text>
</comment>
<reference evidence="1" key="1">
    <citation type="journal article" date="2023" name="Plant J.">
        <title>Genome sequences and population genomics provide insights into the demographic history, inbreeding, and mutation load of two 'living fossil' tree species of Dipteronia.</title>
        <authorList>
            <person name="Feng Y."/>
            <person name="Comes H.P."/>
            <person name="Chen J."/>
            <person name="Zhu S."/>
            <person name="Lu R."/>
            <person name="Zhang X."/>
            <person name="Li P."/>
            <person name="Qiu J."/>
            <person name="Olsen K.M."/>
            <person name="Qiu Y."/>
        </authorList>
    </citation>
    <scope>NUCLEOTIDE SEQUENCE</scope>
    <source>
        <strain evidence="1">KIB01</strain>
    </source>
</reference>
<proteinExistence type="predicted"/>
<name>A0AAD9TQU9_9ROSI</name>
<dbReference type="EMBL" id="JANJYI010000008">
    <property type="protein sequence ID" value="KAK2640206.1"/>
    <property type="molecule type" value="Genomic_DNA"/>
</dbReference>
<evidence type="ECO:0000313" key="2">
    <source>
        <dbReference type="Proteomes" id="UP001280121"/>
    </source>
</evidence>